<keyword evidence="2" id="KW-0479">Metal-binding</keyword>
<reference evidence="6 7" key="1">
    <citation type="submission" date="2023-01" db="EMBL/GenBank/DDBJ databases">
        <title>Analysis of 21 Apiospora genomes using comparative genomics revels a genus with tremendous synthesis potential of carbohydrate active enzymes and secondary metabolites.</title>
        <authorList>
            <person name="Sorensen T."/>
        </authorList>
    </citation>
    <scope>NUCLEOTIDE SEQUENCE [LARGE SCALE GENOMIC DNA]</scope>
    <source>
        <strain evidence="6 7">CBS 135458</strain>
    </source>
</reference>
<name>A0ABR1T4A9_9PEZI</name>
<evidence type="ECO:0000256" key="4">
    <source>
        <dbReference type="ARBA" id="ARBA00023004"/>
    </source>
</evidence>
<protein>
    <submittedName>
        <fullName evidence="6">Cytochrome P450</fullName>
    </submittedName>
</protein>
<dbReference type="InterPro" id="IPR002401">
    <property type="entry name" value="Cyt_P450_E_grp-I"/>
</dbReference>
<dbReference type="GeneID" id="92098891"/>
<dbReference type="Gene3D" id="1.10.630.10">
    <property type="entry name" value="Cytochrome P450"/>
    <property type="match status" value="2"/>
</dbReference>
<evidence type="ECO:0000256" key="3">
    <source>
        <dbReference type="ARBA" id="ARBA00023002"/>
    </source>
</evidence>
<dbReference type="EMBL" id="JAQQWL010000015">
    <property type="protein sequence ID" value="KAK8041412.1"/>
    <property type="molecule type" value="Genomic_DNA"/>
</dbReference>
<comment type="caution">
    <text evidence="6">The sequence shown here is derived from an EMBL/GenBank/DDBJ whole genome shotgun (WGS) entry which is preliminary data.</text>
</comment>
<dbReference type="SUPFAM" id="SSF48264">
    <property type="entry name" value="Cytochrome P450"/>
    <property type="match status" value="1"/>
</dbReference>
<evidence type="ECO:0000313" key="6">
    <source>
        <dbReference type="EMBL" id="KAK8041412.1"/>
    </source>
</evidence>
<dbReference type="RefSeq" id="XP_066708957.1">
    <property type="nucleotide sequence ID" value="XM_066865828.1"/>
</dbReference>
<evidence type="ECO:0000256" key="1">
    <source>
        <dbReference type="ARBA" id="ARBA00010617"/>
    </source>
</evidence>
<evidence type="ECO:0000313" key="7">
    <source>
        <dbReference type="Proteomes" id="UP001480595"/>
    </source>
</evidence>
<accession>A0ABR1T4A9</accession>
<dbReference type="InterPro" id="IPR050364">
    <property type="entry name" value="Cytochrome_P450_fung"/>
</dbReference>
<dbReference type="InterPro" id="IPR036396">
    <property type="entry name" value="Cyt_P450_sf"/>
</dbReference>
<evidence type="ECO:0000256" key="5">
    <source>
        <dbReference type="SAM" id="Phobius"/>
    </source>
</evidence>
<proteinExistence type="inferred from homology"/>
<evidence type="ECO:0000256" key="2">
    <source>
        <dbReference type="ARBA" id="ARBA00022723"/>
    </source>
</evidence>
<sequence>MDFKFVDMSTPLAYRKEQLGTLMAQTDAVAIILAIAAIVLPVLLYYACYATDIPHIKGLPEIPGAVPIFGHLLKLGDDHATTCEKWWRQYGHSAYQVKLGNTRAVVVNSFEDCKKMLLGNQNAVIDRPKLYTFHGVISSTQGFTIGSSPWDESCKKKRKAAGTALGRPALRNYYPMFDLESYCIVRDMQKDSQSGEVEIDVRPYIQRYALNTTLTLCYGIRMDAVYDDLLREILHVGSAISLLRSASENLQDYVPILRYLPNNEKTRRSKELRDRRDAYLNLLLDKVRDMIRRGVDRPCIAAAILKDEETRLTGVEVSSICLSLVSGGFETIRDADLLPRLAVDARGAGLAGPREAGRYYTVSAMSLPRNTVTEVHWNGAVIPPKTMILINAQADTDHFGPTASSFDPERWLKSLDPPAEAEAAGLGHLSFGTGSRACSGQHIASRLLYAALVRILASYRIVASEASPPNTDYVDYNQFKTALVAIPREFKVRLVPRDAAVTRECLELAEGRTSLHYKE</sequence>
<comment type="similarity">
    <text evidence="1">Belongs to the cytochrome P450 family.</text>
</comment>
<keyword evidence="5" id="KW-0472">Membrane</keyword>
<gene>
    <name evidence="6" type="ORF">PG994_014419</name>
</gene>
<keyword evidence="4" id="KW-0408">Iron</keyword>
<dbReference type="PANTHER" id="PTHR46300">
    <property type="entry name" value="P450, PUTATIVE (EUROFUNG)-RELATED-RELATED"/>
    <property type="match status" value="1"/>
</dbReference>
<feature type="transmembrane region" description="Helical" evidence="5">
    <location>
        <begin position="28"/>
        <end position="47"/>
    </location>
</feature>
<keyword evidence="5" id="KW-1133">Transmembrane helix</keyword>
<dbReference type="Pfam" id="PF00067">
    <property type="entry name" value="p450"/>
    <property type="match status" value="2"/>
</dbReference>
<keyword evidence="7" id="KW-1185">Reference proteome</keyword>
<dbReference type="PRINTS" id="PR00463">
    <property type="entry name" value="EP450I"/>
</dbReference>
<dbReference type="PANTHER" id="PTHR46300:SF9">
    <property type="entry name" value="P450, PUTATIVE-RELATED"/>
    <property type="match status" value="1"/>
</dbReference>
<keyword evidence="5" id="KW-0812">Transmembrane</keyword>
<keyword evidence="3" id="KW-0560">Oxidoreductase</keyword>
<dbReference type="Proteomes" id="UP001480595">
    <property type="component" value="Unassembled WGS sequence"/>
</dbReference>
<dbReference type="InterPro" id="IPR001128">
    <property type="entry name" value="Cyt_P450"/>
</dbReference>
<organism evidence="6 7">
    <name type="scientific">Apiospora phragmitis</name>
    <dbReference type="NCBI Taxonomy" id="2905665"/>
    <lineage>
        <taxon>Eukaryota</taxon>
        <taxon>Fungi</taxon>
        <taxon>Dikarya</taxon>
        <taxon>Ascomycota</taxon>
        <taxon>Pezizomycotina</taxon>
        <taxon>Sordariomycetes</taxon>
        <taxon>Xylariomycetidae</taxon>
        <taxon>Amphisphaeriales</taxon>
        <taxon>Apiosporaceae</taxon>
        <taxon>Apiospora</taxon>
    </lineage>
</organism>